<dbReference type="InterPro" id="IPR051848">
    <property type="entry name" value="PGIP"/>
</dbReference>
<evidence type="ECO:0000313" key="3">
    <source>
        <dbReference type="EMBL" id="ORZ36344.1"/>
    </source>
</evidence>
<protein>
    <submittedName>
        <fullName evidence="3">Uncharacterized protein</fullName>
    </submittedName>
</protein>
<keyword evidence="4" id="KW-1185">Reference proteome</keyword>
<evidence type="ECO:0000256" key="1">
    <source>
        <dbReference type="ARBA" id="ARBA00004196"/>
    </source>
</evidence>
<dbReference type="EMBL" id="MCFL01000017">
    <property type="protein sequence ID" value="ORZ36344.1"/>
    <property type="molecule type" value="Genomic_DNA"/>
</dbReference>
<evidence type="ECO:0000256" key="2">
    <source>
        <dbReference type="SAM" id="MobiDB-lite"/>
    </source>
</evidence>
<dbReference type="InterPro" id="IPR032675">
    <property type="entry name" value="LRR_dom_sf"/>
</dbReference>
<dbReference type="AlphaFoldDB" id="A0A1Y2HQX0"/>
<gene>
    <name evidence="3" type="ORF">BCR44DRAFT_323574</name>
</gene>
<sequence length="182" mass="19433">MSSPSQSSPDCAVIRKFTAQLRPAPSNGPSCCGFATEDVVCSATGRVVNLTISGIGSFPTDLAVLTELRTFIVKDSLDLTGNMPSSFSSLKNLERLEIVNTRMSGPIPDVFGDMSRLRNLYAPLNAEKPTTNSHLTHESEPRNLRANALSGPVPDSLGKATQLREMSAHLLFPTCPCSSSGH</sequence>
<organism evidence="3 4">
    <name type="scientific">Catenaria anguillulae PL171</name>
    <dbReference type="NCBI Taxonomy" id="765915"/>
    <lineage>
        <taxon>Eukaryota</taxon>
        <taxon>Fungi</taxon>
        <taxon>Fungi incertae sedis</taxon>
        <taxon>Blastocladiomycota</taxon>
        <taxon>Blastocladiomycetes</taxon>
        <taxon>Blastocladiales</taxon>
        <taxon>Catenariaceae</taxon>
        <taxon>Catenaria</taxon>
    </lineage>
</organism>
<dbReference type="PANTHER" id="PTHR48059">
    <property type="entry name" value="POLYGALACTURONASE INHIBITOR 1"/>
    <property type="match status" value="1"/>
</dbReference>
<proteinExistence type="predicted"/>
<accession>A0A1Y2HQX0</accession>
<name>A0A1Y2HQX0_9FUNG</name>
<dbReference type="SUPFAM" id="SSF52058">
    <property type="entry name" value="L domain-like"/>
    <property type="match status" value="1"/>
</dbReference>
<dbReference type="STRING" id="765915.A0A1Y2HQX0"/>
<feature type="region of interest" description="Disordered" evidence="2">
    <location>
        <begin position="127"/>
        <end position="155"/>
    </location>
</feature>
<comment type="caution">
    <text evidence="3">The sequence shown here is derived from an EMBL/GenBank/DDBJ whole genome shotgun (WGS) entry which is preliminary data.</text>
</comment>
<evidence type="ECO:0000313" key="4">
    <source>
        <dbReference type="Proteomes" id="UP000193411"/>
    </source>
</evidence>
<dbReference type="OrthoDB" id="676979at2759"/>
<reference evidence="3 4" key="1">
    <citation type="submission" date="2016-07" db="EMBL/GenBank/DDBJ databases">
        <title>Pervasive Adenine N6-methylation of Active Genes in Fungi.</title>
        <authorList>
            <consortium name="DOE Joint Genome Institute"/>
            <person name="Mondo S.J."/>
            <person name="Dannebaum R.O."/>
            <person name="Kuo R.C."/>
            <person name="Labutti K."/>
            <person name="Haridas S."/>
            <person name="Kuo A."/>
            <person name="Salamov A."/>
            <person name="Ahrendt S.R."/>
            <person name="Lipzen A."/>
            <person name="Sullivan W."/>
            <person name="Andreopoulos W.B."/>
            <person name="Clum A."/>
            <person name="Lindquist E."/>
            <person name="Daum C."/>
            <person name="Ramamoorthy G.K."/>
            <person name="Gryganskyi A."/>
            <person name="Culley D."/>
            <person name="Magnuson J.K."/>
            <person name="James T.Y."/>
            <person name="O'Malley M.A."/>
            <person name="Stajich J.E."/>
            <person name="Spatafora J.W."/>
            <person name="Visel A."/>
            <person name="Grigoriev I.V."/>
        </authorList>
    </citation>
    <scope>NUCLEOTIDE SEQUENCE [LARGE SCALE GENOMIC DNA]</scope>
    <source>
        <strain evidence="3 4">PL171</strain>
    </source>
</reference>
<dbReference type="PANTHER" id="PTHR48059:SF38">
    <property type="entry name" value="OS04G0534166 PROTEIN"/>
    <property type="match status" value="1"/>
</dbReference>
<dbReference type="Gene3D" id="3.80.10.10">
    <property type="entry name" value="Ribonuclease Inhibitor"/>
    <property type="match status" value="1"/>
</dbReference>
<dbReference type="Proteomes" id="UP000193411">
    <property type="component" value="Unassembled WGS sequence"/>
</dbReference>
<comment type="subcellular location">
    <subcellularLocation>
        <location evidence="1">Cell envelope</location>
    </subcellularLocation>
</comment>